<dbReference type="InterPro" id="IPR050570">
    <property type="entry name" value="Cell_wall_metabolism_enzyme"/>
</dbReference>
<dbReference type="FunFam" id="2.70.70.10:FF:000006">
    <property type="entry name" value="M23 family peptidase"/>
    <property type="match status" value="1"/>
</dbReference>
<keyword evidence="1" id="KW-0175">Coiled coil</keyword>
<comment type="caution">
    <text evidence="3">The sequence shown here is derived from an EMBL/GenBank/DDBJ whole genome shotgun (WGS) entry which is preliminary data.</text>
</comment>
<dbReference type="GO" id="GO:0004222">
    <property type="term" value="F:metalloendopeptidase activity"/>
    <property type="evidence" value="ECO:0007669"/>
    <property type="project" value="TreeGrafter"/>
</dbReference>
<evidence type="ECO:0000313" key="3">
    <source>
        <dbReference type="EMBL" id="SMP39746.1"/>
    </source>
</evidence>
<evidence type="ECO:0000256" key="1">
    <source>
        <dbReference type="SAM" id="Coils"/>
    </source>
</evidence>
<dbReference type="PANTHER" id="PTHR21666">
    <property type="entry name" value="PEPTIDASE-RELATED"/>
    <property type="match status" value="1"/>
</dbReference>
<dbReference type="Pfam" id="PF01551">
    <property type="entry name" value="Peptidase_M23"/>
    <property type="match status" value="1"/>
</dbReference>
<organism evidence="3 4">
    <name type="scientific">Anoxynatronum buryatiense</name>
    <dbReference type="NCBI Taxonomy" id="489973"/>
    <lineage>
        <taxon>Bacteria</taxon>
        <taxon>Bacillati</taxon>
        <taxon>Bacillota</taxon>
        <taxon>Clostridia</taxon>
        <taxon>Eubacteriales</taxon>
        <taxon>Clostridiaceae</taxon>
        <taxon>Anoxynatronum</taxon>
    </lineage>
</organism>
<dbReference type="EMBL" id="FXUF01000001">
    <property type="protein sequence ID" value="SMP39746.1"/>
    <property type="molecule type" value="Genomic_DNA"/>
</dbReference>
<proteinExistence type="predicted"/>
<dbReference type="Gene3D" id="2.70.70.10">
    <property type="entry name" value="Glucose Permease (Domain IIA)"/>
    <property type="match status" value="1"/>
</dbReference>
<dbReference type="AlphaFoldDB" id="A0AA46AHI8"/>
<dbReference type="SUPFAM" id="SSF51261">
    <property type="entry name" value="Duplicated hybrid motif"/>
    <property type="match status" value="1"/>
</dbReference>
<sequence>MLKKPPHLAHRKKSRMTLMLVPNDAKKIRQFTCPTWLPGMLSGVLVLTLTLLSVSTARFSNQLEHTQQALIAEKITVAELTEENHRHQQEIVTLTDQFHEIDGRLSMLSELENKVLHMVGLETDSSGEETLTETGEDLLSSEEDYFSRQFLLVTRSSDSRSQGPVYDTYEVDVAHLSELIESQTTSMIQLVDDVEKQLDYLDAQPNKWPASGRISSRFGYRVSPTNRRRTEFHQGLDIANNSGTSIIAAGSGVVTYSGYNGGYGRMIIISHGYGYTSVYAHNSQNLVEVGDRVEKGDLIGRMGRTGRATGSHLHFEVRVHGEPVDPLTILQ</sequence>
<accession>A0AA46AHI8</accession>
<name>A0AA46AHI8_9CLOT</name>
<protein>
    <submittedName>
        <fullName evidence="3">Peptidase family M23</fullName>
    </submittedName>
</protein>
<reference evidence="3" key="1">
    <citation type="submission" date="2017-05" db="EMBL/GenBank/DDBJ databases">
        <authorList>
            <person name="Varghese N."/>
            <person name="Submissions S."/>
        </authorList>
    </citation>
    <scope>NUCLEOTIDE SEQUENCE</scope>
    <source>
        <strain evidence="3">Su22</strain>
    </source>
</reference>
<dbReference type="InterPro" id="IPR016047">
    <property type="entry name" value="M23ase_b-sheet_dom"/>
</dbReference>
<dbReference type="RefSeq" id="WP_283407625.1">
    <property type="nucleotide sequence ID" value="NZ_FXUF01000001.1"/>
</dbReference>
<gene>
    <name evidence="3" type="ORF">SAMN06296020_101268</name>
</gene>
<evidence type="ECO:0000313" key="4">
    <source>
        <dbReference type="Proteomes" id="UP001158066"/>
    </source>
</evidence>
<dbReference type="CDD" id="cd12797">
    <property type="entry name" value="M23_peptidase"/>
    <property type="match status" value="1"/>
</dbReference>
<keyword evidence="4" id="KW-1185">Reference proteome</keyword>
<feature type="coiled-coil region" evidence="1">
    <location>
        <begin position="70"/>
        <end position="97"/>
    </location>
</feature>
<dbReference type="InterPro" id="IPR011055">
    <property type="entry name" value="Dup_hybrid_motif"/>
</dbReference>
<dbReference type="Proteomes" id="UP001158066">
    <property type="component" value="Unassembled WGS sequence"/>
</dbReference>
<feature type="domain" description="M23ase beta-sheet core" evidence="2">
    <location>
        <begin position="232"/>
        <end position="326"/>
    </location>
</feature>
<dbReference type="PANTHER" id="PTHR21666:SF270">
    <property type="entry name" value="MUREIN HYDROLASE ACTIVATOR ENVC"/>
    <property type="match status" value="1"/>
</dbReference>
<evidence type="ECO:0000259" key="2">
    <source>
        <dbReference type="Pfam" id="PF01551"/>
    </source>
</evidence>